<dbReference type="STRING" id="993070.AS031_15425"/>
<evidence type="ECO:0000313" key="3">
    <source>
        <dbReference type="EMBL" id="KSU74056.1"/>
    </source>
</evidence>
<feature type="transmembrane region" description="Helical" evidence="2">
    <location>
        <begin position="88"/>
        <end position="110"/>
    </location>
</feature>
<sequence>MRIPVSGARFTDPVRAVRAAGPVIRAAIGPLPRLRLAHAVHASGLVISAPACVRLPDSVHPAILPGAVFLLLSTARDFPRCRIRVERLALPILAAGTSAAATADVGIYLVGLAGVTGDLSAQLLRLMRLLLGFLPQPGGVDLRLLGVRTRTGRLGFPLTGVDFLVLRFPADLGCLFPVLLIALLLHGLPAPPTEKEQQNSHDHHNGDHYPYP</sequence>
<protein>
    <submittedName>
        <fullName evidence="3">Uncharacterized protein</fullName>
    </submittedName>
</protein>
<feature type="region of interest" description="Disordered" evidence="1">
    <location>
        <begin position="193"/>
        <end position="212"/>
    </location>
</feature>
<dbReference type="Proteomes" id="UP000053199">
    <property type="component" value="Unassembled WGS sequence"/>
</dbReference>
<name>A0A0V8IH52_9MICC</name>
<dbReference type="EMBL" id="LNQM01000007">
    <property type="protein sequence ID" value="KSU74056.1"/>
    <property type="molecule type" value="Genomic_DNA"/>
</dbReference>
<dbReference type="RefSeq" id="WP_058269027.1">
    <property type="nucleotide sequence ID" value="NZ_FMAZ01000006.1"/>
</dbReference>
<feature type="transmembrane region" description="Helical" evidence="2">
    <location>
        <begin position="164"/>
        <end position="185"/>
    </location>
</feature>
<reference evidence="3 4" key="1">
    <citation type="journal article" date="2014" name="Arch. Microbiol.">
        <title>Arthrobacter enclensis sp. nov., isolated from sediment sample.</title>
        <authorList>
            <person name="Dastager S.G."/>
            <person name="Liu Q."/>
            <person name="Tang S.K."/>
            <person name="Krishnamurthi S."/>
            <person name="Lee J.C."/>
            <person name="Li W.J."/>
        </authorList>
    </citation>
    <scope>NUCLEOTIDE SEQUENCE [LARGE SCALE GENOMIC DNA]</scope>
    <source>
        <strain evidence="3 4">NIO-1008</strain>
    </source>
</reference>
<organism evidence="3 4">
    <name type="scientific">Pseudarthrobacter enclensis</name>
    <dbReference type="NCBI Taxonomy" id="993070"/>
    <lineage>
        <taxon>Bacteria</taxon>
        <taxon>Bacillati</taxon>
        <taxon>Actinomycetota</taxon>
        <taxon>Actinomycetes</taxon>
        <taxon>Micrococcales</taxon>
        <taxon>Micrococcaceae</taxon>
        <taxon>Pseudarthrobacter</taxon>
    </lineage>
</organism>
<keyword evidence="2" id="KW-1133">Transmembrane helix</keyword>
<evidence type="ECO:0000313" key="4">
    <source>
        <dbReference type="Proteomes" id="UP000053199"/>
    </source>
</evidence>
<keyword evidence="2" id="KW-0472">Membrane</keyword>
<comment type="caution">
    <text evidence="3">The sequence shown here is derived from an EMBL/GenBank/DDBJ whole genome shotgun (WGS) entry which is preliminary data.</text>
</comment>
<proteinExistence type="predicted"/>
<keyword evidence="4" id="KW-1185">Reference proteome</keyword>
<evidence type="ECO:0000256" key="1">
    <source>
        <dbReference type="SAM" id="MobiDB-lite"/>
    </source>
</evidence>
<gene>
    <name evidence="3" type="ORF">AS031_15425</name>
</gene>
<accession>A0A0V8IH52</accession>
<keyword evidence="2" id="KW-0812">Transmembrane</keyword>
<dbReference type="AlphaFoldDB" id="A0A0V8IH52"/>
<evidence type="ECO:0000256" key="2">
    <source>
        <dbReference type="SAM" id="Phobius"/>
    </source>
</evidence>